<sequence>MEPNSLPQPPQTPFVTPPQVTPAAVPAEIPNPTPSPIPPPPSIKKSFPFAKIISIVVGLILLIALFLLLFRFVFPRFGIFQKETTITWWGLWEDSSIVQPIIDAYQAANPKVKITYVAQSKEDYRERLTNSLARGEGPDIFRFHNTWVPMLKSELSALPPETMSAEEYTQTFFPVAVSDLSSGSNILGIPLEYDGLALYINEEIFATYGKTTPKLWDDLREISRDLTIVEDGQIKQSGIALGNSINVDHWQEILGLMFFQNNVDLKNPSSTLAIQTLNYYNSFANPNSNDYTWDETLPPSTSAFASGKLAMFFGPSWRAFEIMDNNPDLRFKVVPVPQLPKSDPSEPDITYATYWVEGVWERSAGKKEAWKFLKHLSSKETLTQLYENARKTRRFGELYPRSDMVDLLSSDPLVSGFISLAPSAKSWYLASRTFDGKTGINTKLGAYLEDAITSSLLAGDSEAALATASNGIQQVLAEYGLIQLAPIEAE</sequence>
<keyword evidence="5" id="KW-1133">Transmembrane helix</keyword>
<accession>A0A1F8CU30</accession>
<evidence type="ECO:0000256" key="3">
    <source>
        <dbReference type="ARBA" id="ARBA00022729"/>
    </source>
</evidence>
<proteinExistence type="inferred from homology"/>
<evidence type="ECO:0000256" key="2">
    <source>
        <dbReference type="ARBA" id="ARBA00022448"/>
    </source>
</evidence>
<dbReference type="AlphaFoldDB" id="A0A1F8CU30"/>
<dbReference type="EMBL" id="MGHY01000007">
    <property type="protein sequence ID" value="OGM79791.1"/>
    <property type="molecule type" value="Genomic_DNA"/>
</dbReference>
<protein>
    <recommendedName>
        <fullName evidence="8">ABC transporter substrate-binding protein</fullName>
    </recommendedName>
</protein>
<dbReference type="PANTHER" id="PTHR30061">
    <property type="entry name" value="MALTOSE-BINDING PERIPLASMIC PROTEIN"/>
    <property type="match status" value="1"/>
</dbReference>
<keyword evidence="5" id="KW-0472">Membrane</keyword>
<keyword evidence="3" id="KW-0732">Signal</keyword>
<dbReference type="GO" id="GO:0055052">
    <property type="term" value="C:ATP-binding cassette (ABC) transporter complex, substrate-binding subunit-containing"/>
    <property type="evidence" value="ECO:0007669"/>
    <property type="project" value="TreeGrafter"/>
</dbReference>
<dbReference type="GO" id="GO:0042956">
    <property type="term" value="P:maltodextrin transmembrane transport"/>
    <property type="evidence" value="ECO:0007669"/>
    <property type="project" value="TreeGrafter"/>
</dbReference>
<dbReference type="Gene3D" id="3.40.190.10">
    <property type="entry name" value="Periplasmic binding protein-like II"/>
    <property type="match status" value="1"/>
</dbReference>
<dbReference type="InterPro" id="IPR006059">
    <property type="entry name" value="SBP"/>
</dbReference>
<name>A0A1F8CU30_9BACT</name>
<feature type="region of interest" description="Disordered" evidence="4">
    <location>
        <begin position="1"/>
        <end position="37"/>
    </location>
</feature>
<dbReference type="PANTHER" id="PTHR30061:SF50">
    <property type="entry name" value="MALTOSE_MALTODEXTRIN-BINDING PERIPLASMIC PROTEIN"/>
    <property type="match status" value="1"/>
</dbReference>
<evidence type="ECO:0000313" key="6">
    <source>
        <dbReference type="EMBL" id="OGM79791.1"/>
    </source>
</evidence>
<evidence type="ECO:0000256" key="4">
    <source>
        <dbReference type="SAM" id="MobiDB-lite"/>
    </source>
</evidence>
<evidence type="ECO:0000256" key="5">
    <source>
        <dbReference type="SAM" id="Phobius"/>
    </source>
</evidence>
<organism evidence="6 7">
    <name type="scientific">Candidatus Woesebacteria bacterium RIFOXYB1_FULL_38_16</name>
    <dbReference type="NCBI Taxonomy" id="1802538"/>
    <lineage>
        <taxon>Bacteria</taxon>
        <taxon>Candidatus Woeseibacteriota</taxon>
    </lineage>
</organism>
<dbReference type="GO" id="GO:0015768">
    <property type="term" value="P:maltose transport"/>
    <property type="evidence" value="ECO:0007669"/>
    <property type="project" value="TreeGrafter"/>
</dbReference>
<reference evidence="6 7" key="1">
    <citation type="journal article" date="2016" name="Nat. Commun.">
        <title>Thousands of microbial genomes shed light on interconnected biogeochemical processes in an aquifer system.</title>
        <authorList>
            <person name="Anantharaman K."/>
            <person name="Brown C.T."/>
            <person name="Hug L.A."/>
            <person name="Sharon I."/>
            <person name="Castelle C.J."/>
            <person name="Probst A.J."/>
            <person name="Thomas B.C."/>
            <person name="Singh A."/>
            <person name="Wilkins M.J."/>
            <person name="Karaoz U."/>
            <person name="Brodie E.L."/>
            <person name="Williams K.H."/>
            <person name="Hubbard S.S."/>
            <person name="Banfield J.F."/>
        </authorList>
    </citation>
    <scope>NUCLEOTIDE SEQUENCE [LARGE SCALE GENOMIC DNA]</scope>
</reference>
<feature type="transmembrane region" description="Helical" evidence="5">
    <location>
        <begin position="52"/>
        <end position="74"/>
    </location>
</feature>
<comment type="caution">
    <text evidence="6">The sequence shown here is derived from an EMBL/GenBank/DDBJ whole genome shotgun (WGS) entry which is preliminary data.</text>
</comment>
<dbReference type="STRING" id="1802538.A2382_04295"/>
<evidence type="ECO:0000256" key="1">
    <source>
        <dbReference type="ARBA" id="ARBA00008520"/>
    </source>
</evidence>
<gene>
    <name evidence="6" type="ORF">A2382_04295</name>
</gene>
<dbReference type="SUPFAM" id="SSF53850">
    <property type="entry name" value="Periplasmic binding protein-like II"/>
    <property type="match status" value="1"/>
</dbReference>
<evidence type="ECO:0008006" key="8">
    <source>
        <dbReference type="Google" id="ProtNLM"/>
    </source>
</evidence>
<dbReference type="Proteomes" id="UP000178999">
    <property type="component" value="Unassembled WGS sequence"/>
</dbReference>
<keyword evidence="2" id="KW-0813">Transport</keyword>
<keyword evidence="5" id="KW-0812">Transmembrane</keyword>
<feature type="compositionally biased region" description="Pro residues" evidence="4">
    <location>
        <begin position="1"/>
        <end position="20"/>
    </location>
</feature>
<dbReference type="GO" id="GO:1901982">
    <property type="term" value="F:maltose binding"/>
    <property type="evidence" value="ECO:0007669"/>
    <property type="project" value="TreeGrafter"/>
</dbReference>
<comment type="similarity">
    <text evidence="1">Belongs to the bacterial solute-binding protein 1 family.</text>
</comment>
<evidence type="ECO:0000313" key="7">
    <source>
        <dbReference type="Proteomes" id="UP000178999"/>
    </source>
</evidence>
<dbReference type="Pfam" id="PF01547">
    <property type="entry name" value="SBP_bac_1"/>
    <property type="match status" value="1"/>
</dbReference>